<evidence type="ECO:0000256" key="1">
    <source>
        <dbReference type="SAM" id="Phobius"/>
    </source>
</evidence>
<sequence length="334" mass="36598">MVDSTTGDGGRRKFQVAYIGENPDDHTIDADALGAALVGYAQLIRIANMELNKNRATVKLLVESDFEHKCFNINFELIQTVLDTIRTFLDDKEAVANATALLTKIGVIGGVAGGAVASVFGYLKWKKGRMVEKVENSGSNNVIVHIHGDGNTLNLAKDVYQLAENSQVLAAVDAALAPVVNKEAKRVEFRQDDRPLAVLDENDVKAIEASVSAGPSLTLTPTVPDPSPQTVTATLHVYSPVFDVKAPMWRFLYRNKPIYADISDTDIARDAVKRGGSFRNDRYRVKVEVTPPKKPDGDAHYKIIQVLDFTPAEQQITMPLKKPRKKRGSRSAKA</sequence>
<name>A0A975P0I6_9BRAD</name>
<keyword evidence="1" id="KW-1133">Transmembrane helix</keyword>
<keyword evidence="3" id="KW-1185">Reference proteome</keyword>
<keyword evidence="1" id="KW-0472">Membrane</keyword>
<dbReference type="RefSeq" id="WP_215604814.1">
    <property type="nucleotide sequence ID" value="NZ_CP076136.1"/>
</dbReference>
<dbReference type="Proteomes" id="UP000676951">
    <property type="component" value="Chromosome"/>
</dbReference>
<protein>
    <submittedName>
        <fullName evidence="2">Uncharacterized protein</fullName>
    </submittedName>
</protein>
<accession>A0A975P0I6</accession>
<gene>
    <name evidence="2" type="ORF">KMZ93_03815</name>
</gene>
<organism evidence="2 3">
    <name type="scientific">Bradyrhizobium sediminis</name>
    <dbReference type="NCBI Taxonomy" id="2840469"/>
    <lineage>
        <taxon>Bacteria</taxon>
        <taxon>Pseudomonadati</taxon>
        <taxon>Pseudomonadota</taxon>
        <taxon>Alphaproteobacteria</taxon>
        <taxon>Hyphomicrobiales</taxon>
        <taxon>Nitrobacteraceae</taxon>
        <taxon>Bradyrhizobium</taxon>
    </lineage>
</organism>
<dbReference type="EMBL" id="CP076136">
    <property type="protein sequence ID" value="QWG24066.1"/>
    <property type="molecule type" value="Genomic_DNA"/>
</dbReference>
<proteinExistence type="predicted"/>
<feature type="transmembrane region" description="Helical" evidence="1">
    <location>
        <begin position="101"/>
        <end position="123"/>
    </location>
</feature>
<evidence type="ECO:0000313" key="2">
    <source>
        <dbReference type="EMBL" id="QWG24066.1"/>
    </source>
</evidence>
<reference evidence="2 3" key="1">
    <citation type="submission" date="2021-06" db="EMBL/GenBank/DDBJ databases">
        <title>Bradyrhizobium sp. S2-11-4 Genome sequencing.</title>
        <authorList>
            <person name="Jin L."/>
        </authorList>
    </citation>
    <scope>NUCLEOTIDE SEQUENCE [LARGE SCALE GENOMIC DNA]</scope>
    <source>
        <strain evidence="2 3">S2-11-4</strain>
    </source>
</reference>
<dbReference type="AlphaFoldDB" id="A0A975P0I6"/>
<evidence type="ECO:0000313" key="3">
    <source>
        <dbReference type="Proteomes" id="UP000676951"/>
    </source>
</evidence>
<keyword evidence="1" id="KW-0812">Transmembrane</keyword>